<feature type="region of interest" description="Disordered" evidence="5">
    <location>
        <begin position="203"/>
        <end position="222"/>
    </location>
</feature>
<evidence type="ECO:0000256" key="3">
    <source>
        <dbReference type="ARBA" id="ARBA00022989"/>
    </source>
</evidence>
<dbReference type="Proteomes" id="UP001164746">
    <property type="component" value="Chromosome 5"/>
</dbReference>
<keyword evidence="4 6" id="KW-0472">Membrane</keyword>
<feature type="compositionally biased region" description="Basic and acidic residues" evidence="5">
    <location>
        <begin position="204"/>
        <end position="216"/>
    </location>
</feature>
<evidence type="ECO:0000256" key="6">
    <source>
        <dbReference type="SAM" id="Phobius"/>
    </source>
</evidence>
<reference evidence="8" key="1">
    <citation type="submission" date="2022-11" db="EMBL/GenBank/DDBJ databases">
        <title>Centuries of genome instability and evolution in soft-shell clam transmissible cancer (bioRxiv).</title>
        <authorList>
            <person name="Hart S.F.M."/>
            <person name="Yonemitsu M.A."/>
            <person name="Giersch R.M."/>
            <person name="Beal B.F."/>
            <person name="Arriagada G."/>
            <person name="Davis B.W."/>
            <person name="Ostrander E.A."/>
            <person name="Goff S.P."/>
            <person name="Metzger M.J."/>
        </authorList>
    </citation>
    <scope>NUCLEOTIDE SEQUENCE</scope>
    <source>
        <strain evidence="8">MELC-2E11</strain>
        <tissue evidence="8">Siphon/mantle</tissue>
    </source>
</reference>
<dbReference type="CDD" id="cd13220">
    <property type="entry name" value="PH-GRAM_GRAMDC"/>
    <property type="match status" value="1"/>
</dbReference>
<evidence type="ECO:0000256" key="1">
    <source>
        <dbReference type="ARBA" id="ARBA00004167"/>
    </source>
</evidence>
<dbReference type="InterPro" id="IPR031968">
    <property type="entry name" value="VASt"/>
</dbReference>
<comment type="subcellular location">
    <subcellularLocation>
        <location evidence="1">Membrane</location>
        <topology evidence="1">Single-pass membrane protein</topology>
    </subcellularLocation>
</comment>
<feature type="domain" description="VASt" evidence="7">
    <location>
        <begin position="389"/>
        <end position="572"/>
    </location>
</feature>
<organism evidence="8 9">
    <name type="scientific">Mya arenaria</name>
    <name type="common">Soft-shell clam</name>
    <dbReference type="NCBI Taxonomy" id="6604"/>
    <lineage>
        <taxon>Eukaryota</taxon>
        <taxon>Metazoa</taxon>
        <taxon>Spiralia</taxon>
        <taxon>Lophotrochozoa</taxon>
        <taxon>Mollusca</taxon>
        <taxon>Bivalvia</taxon>
        <taxon>Autobranchia</taxon>
        <taxon>Heteroconchia</taxon>
        <taxon>Euheterodonta</taxon>
        <taxon>Imparidentia</taxon>
        <taxon>Neoheterodontei</taxon>
        <taxon>Myida</taxon>
        <taxon>Myoidea</taxon>
        <taxon>Myidae</taxon>
        <taxon>Mya</taxon>
    </lineage>
</organism>
<protein>
    <submittedName>
        <fullName evidence="8">ASTRB-like protein</fullName>
    </submittedName>
</protein>
<name>A0ABY7E4I3_MYAAR</name>
<feature type="region of interest" description="Disordered" evidence="5">
    <location>
        <begin position="571"/>
        <end position="626"/>
    </location>
</feature>
<evidence type="ECO:0000256" key="4">
    <source>
        <dbReference type="ARBA" id="ARBA00023136"/>
    </source>
</evidence>
<feature type="region of interest" description="Disordered" evidence="5">
    <location>
        <begin position="142"/>
        <end position="180"/>
    </location>
</feature>
<dbReference type="EMBL" id="CP111016">
    <property type="protein sequence ID" value="WAR04740.1"/>
    <property type="molecule type" value="Genomic_DNA"/>
</dbReference>
<feature type="compositionally biased region" description="Basic and acidic residues" evidence="5">
    <location>
        <begin position="20"/>
        <end position="31"/>
    </location>
</feature>
<feature type="compositionally biased region" description="Acidic residues" evidence="5">
    <location>
        <begin position="416"/>
        <end position="436"/>
    </location>
</feature>
<sequence>MSADQEPKRSSSIRLRHNRTASDLETKAEHSNGLKAVNTVTGAINSFFKWSTSPLTKDQKARSFDSLDRASNQDSVSVLHTDPSNMSNRRSSGLSRTDSAKSKESSPEVGKALLGRKASSSSFKRESSPNVTFMFADDSSSITDSLPGGSGLQKTPSRKSTDSSDSQKGGEGRDGSIDLGEKSFESSLNMILNKCSETSLEVISDGREDGKKSGSDRKKKSTPWYSMLSPTYKSRSEDFKRQFKEIPPDERLICDYSCALQKEILVTIPIKDVSALTKEKTARVIPNALQVTTDREKYFFTSFTARDKTFLMLFRLWQNALMEQPLPPQEMWNWVHSCYGDDLGLTSSDDDYVPPLSNSEGKDFLSIKSANTSKGDSSELLGTSELGADMDDGDSTQADLSLEDSCSAPLLSGSPEDPEEQQPTDLSDTTEDDMSEDVTLSPWRDEQGENIGRVREANYIIPLNAPFGPKTSNTIEKHMCYKQSQPGVMYLIDAECTPLGIPYSDAFYVMNRYCLTRVSKGKCRLRVTSEVKYRKSLWGVVKNMIERNSVQGVLDYFQCLGIHLRKESEKHQKNQGLPLASKRKLRKRRSHGVRGTLTPGDISSTSRQMSRSQADKMAPPAAPSRTLSVQKEEKLLNLNADTLVRIVCCILVLLVMFNALLFYKLWSLETAANLLYFPDSGATFSSLHKHPPQSQEEWVRLLQQQQHLHEAEMHKWQDLLAASISMVDQMKQTLVNLKEHVALSVSAFPSSDPSMSSEATSEE</sequence>
<dbReference type="PANTHER" id="PTHR23319:SF4">
    <property type="entry name" value="GRAM DOMAIN CONTAINING 1B, ISOFORM E"/>
    <property type="match status" value="1"/>
</dbReference>
<feature type="compositionally biased region" description="Basic and acidic residues" evidence="5">
    <location>
        <begin position="168"/>
        <end position="180"/>
    </location>
</feature>
<evidence type="ECO:0000313" key="8">
    <source>
        <dbReference type="EMBL" id="WAR04740.1"/>
    </source>
</evidence>
<keyword evidence="9" id="KW-1185">Reference proteome</keyword>
<dbReference type="Pfam" id="PF02893">
    <property type="entry name" value="GRAM"/>
    <property type="match status" value="1"/>
</dbReference>
<keyword evidence="3 6" id="KW-1133">Transmembrane helix</keyword>
<dbReference type="PANTHER" id="PTHR23319">
    <property type="entry name" value="GRAM DOMAIN CONTAINING 1B, ISOFORM E"/>
    <property type="match status" value="1"/>
</dbReference>
<gene>
    <name evidence="8" type="ORF">MAR_020109</name>
</gene>
<evidence type="ECO:0000256" key="5">
    <source>
        <dbReference type="SAM" id="MobiDB-lite"/>
    </source>
</evidence>
<feature type="compositionally biased region" description="Polar residues" evidence="5">
    <location>
        <begin position="69"/>
        <end position="97"/>
    </location>
</feature>
<feature type="transmembrane region" description="Helical" evidence="6">
    <location>
        <begin position="643"/>
        <end position="663"/>
    </location>
</feature>
<feature type="region of interest" description="Disordered" evidence="5">
    <location>
        <begin position="60"/>
        <end position="128"/>
    </location>
</feature>
<keyword evidence="2 6" id="KW-0812">Transmembrane</keyword>
<feature type="compositionally biased region" description="Polar residues" evidence="5">
    <location>
        <begin position="601"/>
        <end position="612"/>
    </location>
</feature>
<dbReference type="PROSITE" id="PS51778">
    <property type="entry name" value="VAST"/>
    <property type="match status" value="1"/>
</dbReference>
<feature type="region of interest" description="Disordered" evidence="5">
    <location>
        <begin position="1"/>
        <end position="31"/>
    </location>
</feature>
<dbReference type="InterPro" id="IPR051482">
    <property type="entry name" value="Cholesterol_transport"/>
</dbReference>
<dbReference type="InterPro" id="IPR011993">
    <property type="entry name" value="PH-like_dom_sf"/>
</dbReference>
<dbReference type="Gene3D" id="2.30.29.30">
    <property type="entry name" value="Pleckstrin-homology domain (PH domain)/Phosphotyrosine-binding domain (PTB)"/>
    <property type="match status" value="1"/>
</dbReference>
<dbReference type="Pfam" id="PF16016">
    <property type="entry name" value="VASt"/>
    <property type="match status" value="1"/>
</dbReference>
<evidence type="ECO:0000256" key="2">
    <source>
        <dbReference type="ARBA" id="ARBA00022692"/>
    </source>
</evidence>
<evidence type="ECO:0000313" key="9">
    <source>
        <dbReference type="Proteomes" id="UP001164746"/>
    </source>
</evidence>
<proteinExistence type="predicted"/>
<dbReference type="InterPro" id="IPR004182">
    <property type="entry name" value="GRAM"/>
</dbReference>
<feature type="region of interest" description="Disordered" evidence="5">
    <location>
        <begin position="368"/>
        <end position="448"/>
    </location>
</feature>
<feature type="compositionally biased region" description="Basic residues" evidence="5">
    <location>
        <begin position="581"/>
        <end position="592"/>
    </location>
</feature>
<accession>A0ABY7E4I3</accession>
<evidence type="ECO:0000259" key="7">
    <source>
        <dbReference type="PROSITE" id="PS51778"/>
    </source>
</evidence>